<dbReference type="InterPro" id="IPR035906">
    <property type="entry name" value="MetI-like_sf"/>
</dbReference>
<feature type="transmembrane region" description="Helical" evidence="7">
    <location>
        <begin position="111"/>
        <end position="135"/>
    </location>
</feature>
<dbReference type="CDD" id="cd06261">
    <property type="entry name" value="TM_PBP2"/>
    <property type="match status" value="1"/>
</dbReference>
<keyword evidence="4 7" id="KW-0812">Transmembrane</keyword>
<dbReference type="PANTHER" id="PTHR43744">
    <property type="entry name" value="ABC TRANSPORTER PERMEASE PROTEIN MG189-RELATED-RELATED"/>
    <property type="match status" value="1"/>
</dbReference>
<dbReference type="Pfam" id="PF00528">
    <property type="entry name" value="BPD_transp_1"/>
    <property type="match status" value="1"/>
</dbReference>
<protein>
    <submittedName>
        <fullName evidence="9">Carbohydrate ABC transporter permease</fullName>
    </submittedName>
</protein>
<evidence type="ECO:0000256" key="3">
    <source>
        <dbReference type="ARBA" id="ARBA00022475"/>
    </source>
</evidence>
<feature type="domain" description="ABC transmembrane type-1" evidence="8">
    <location>
        <begin position="76"/>
        <end position="265"/>
    </location>
</feature>
<dbReference type="AlphaFoldDB" id="A0A7C1FH19"/>
<name>A0A7C1FH19_9CHLR</name>
<dbReference type="PROSITE" id="PS50928">
    <property type="entry name" value="ABC_TM1"/>
    <property type="match status" value="1"/>
</dbReference>
<evidence type="ECO:0000313" key="9">
    <source>
        <dbReference type="EMBL" id="HDX32519.1"/>
    </source>
</evidence>
<dbReference type="GO" id="GO:0005886">
    <property type="term" value="C:plasma membrane"/>
    <property type="evidence" value="ECO:0007669"/>
    <property type="project" value="UniProtKB-SubCell"/>
</dbReference>
<evidence type="ECO:0000256" key="1">
    <source>
        <dbReference type="ARBA" id="ARBA00004651"/>
    </source>
</evidence>
<keyword evidence="3" id="KW-1003">Cell membrane</keyword>
<evidence type="ECO:0000256" key="4">
    <source>
        <dbReference type="ARBA" id="ARBA00022692"/>
    </source>
</evidence>
<feature type="transmembrane region" description="Helical" evidence="7">
    <location>
        <begin position="147"/>
        <end position="165"/>
    </location>
</feature>
<keyword evidence="5 7" id="KW-1133">Transmembrane helix</keyword>
<comment type="similarity">
    <text evidence="7">Belongs to the binding-protein-dependent transport system permease family.</text>
</comment>
<dbReference type="EMBL" id="DSMG01000139">
    <property type="protein sequence ID" value="HDX32519.1"/>
    <property type="molecule type" value="Genomic_DNA"/>
</dbReference>
<evidence type="ECO:0000256" key="7">
    <source>
        <dbReference type="RuleBase" id="RU363032"/>
    </source>
</evidence>
<comment type="caution">
    <text evidence="9">The sequence shown here is derived from an EMBL/GenBank/DDBJ whole genome shotgun (WGS) entry which is preliminary data.</text>
</comment>
<dbReference type="Gene3D" id="1.10.3720.10">
    <property type="entry name" value="MetI-like"/>
    <property type="match status" value="1"/>
</dbReference>
<dbReference type="PANTHER" id="PTHR43744:SF12">
    <property type="entry name" value="ABC TRANSPORTER PERMEASE PROTEIN MG189-RELATED"/>
    <property type="match status" value="1"/>
</dbReference>
<feature type="transmembrane region" description="Helical" evidence="7">
    <location>
        <begin position="75"/>
        <end position="99"/>
    </location>
</feature>
<evidence type="ECO:0000259" key="8">
    <source>
        <dbReference type="PROSITE" id="PS50928"/>
    </source>
</evidence>
<dbReference type="SUPFAM" id="SSF161098">
    <property type="entry name" value="MetI-like"/>
    <property type="match status" value="1"/>
</dbReference>
<reference evidence="9" key="1">
    <citation type="journal article" date="2020" name="mSystems">
        <title>Genome- and Community-Level Interaction Insights into Carbon Utilization and Element Cycling Functions of Hydrothermarchaeota in Hydrothermal Sediment.</title>
        <authorList>
            <person name="Zhou Z."/>
            <person name="Liu Y."/>
            <person name="Xu W."/>
            <person name="Pan J."/>
            <person name="Luo Z.H."/>
            <person name="Li M."/>
        </authorList>
    </citation>
    <scope>NUCLEOTIDE SEQUENCE [LARGE SCALE GENOMIC DNA]</scope>
    <source>
        <strain evidence="9">SpSt-289</strain>
    </source>
</reference>
<comment type="subcellular location">
    <subcellularLocation>
        <location evidence="1 7">Cell membrane</location>
        <topology evidence="1 7">Multi-pass membrane protein</topology>
    </subcellularLocation>
</comment>
<keyword evidence="6 7" id="KW-0472">Membrane</keyword>
<evidence type="ECO:0000256" key="5">
    <source>
        <dbReference type="ARBA" id="ARBA00022989"/>
    </source>
</evidence>
<dbReference type="InterPro" id="IPR000515">
    <property type="entry name" value="MetI-like"/>
</dbReference>
<organism evidence="9">
    <name type="scientific">Caldilinea aerophila</name>
    <dbReference type="NCBI Taxonomy" id="133453"/>
    <lineage>
        <taxon>Bacteria</taxon>
        <taxon>Bacillati</taxon>
        <taxon>Chloroflexota</taxon>
        <taxon>Caldilineae</taxon>
        <taxon>Caldilineales</taxon>
        <taxon>Caldilineaceae</taxon>
        <taxon>Caldilinea</taxon>
    </lineage>
</organism>
<accession>A0A7C1FH19</accession>
<evidence type="ECO:0000256" key="6">
    <source>
        <dbReference type="ARBA" id="ARBA00023136"/>
    </source>
</evidence>
<keyword evidence="2 7" id="KW-0813">Transport</keyword>
<feature type="transmembrane region" description="Helical" evidence="7">
    <location>
        <begin position="245"/>
        <end position="265"/>
    </location>
</feature>
<evidence type="ECO:0000256" key="2">
    <source>
        <dbReference type="ARBA" id="ARBA00022448"/>
    </source>
</evidence>
<dbReference type="GO" id="GO:0055085">
    <property type="term" value="P:transmembrane transport"/>
    <property type="evidence" value="ECO:0007669"/>
    <property type="project" value="InterPro"/>
</dbReference>
<feature type="transmembrane region" description="Helical" evidence="7">
    <location>
        <begin position="13"/>
        <end position="34"/>
    </location>
</feature>
<feature type="transmembrane region" description="Helical" evidence="7">
    <location>
        <begin position="186"/>
        <end position="211"/>
    </location>
</feature>
<sequence length="281" mass="32107">MNRYRLYRFFLKFLHYAVLVALTIVVGFPIYWMVVVSITPSAEVYRWPLQLWPTNPTFEHYREVFTRQDLLIDRWFVNSVVVSTIITVLCVFLSSLTAYGFARLEFPGRDLIFLLLLFTLMVPGQVTLIPVFLLIRGLGWLDTYHALIWPGAVSVFGVFLLRQFFASVPRELEEAALMDGAGRFRIYWQIVLPLSRAAIVALTIFVFLGAWNDLFWPLVVLNSLELRTLPVGLTVLQGTYTQERALVMAGTVIASAPVLVFYAIFQRRIIQGVMLTGMGGR</sequence>
<gene>
    <name evidence="9" type="ORF">ENQ20_13680</name>
</gene>
<proteinExistence type="inferred from homology"/>